<gene>
    <name evidence="2" type="primary">faeF</name>
</gene>
<evidence type="ECO:0000313" key="2">
    <source>
        <dbReference type="EMBL" id="BAT57222.1"/>
    </source>
</evidence>
<dbReference type="EMBL" id="AP014654">
    <property type="protein sequence ID" value="BAT57222.1"/>
    <property type="molecule type" value="Genomic_DNA"/>
</dbReference>
<keyword evidence="2" id="KW-0614">Plasmid</keyword>
<keyword evidence="1" id="KW-0732">Signal</keyword>
<dbReference type="InterPro" id="IPR035191">
    <property type="entry name" value="FaeF"/>
</dbReference>
<feature type="chain" id="PRO_5006615509" evidence="1">
    <location>
        <begin position="23"/>
        <end position="167"/>
    </location>
</feature>
<sequence length="167" mass="18329">MIYKSFSIALLLIISAFNYAFAANNEISEKVYNLGVLNGQVQGGNMVKVNRTLSDPVIYRLQLKKNTSGTIIIRAATARTASDGSAIITVQKMLPDGQQNAYVSLNLTLYVDSKKTPLNYSSRGEDIVIITPADGEIVELRSDTPAELQIPANYKGNIKIEMQIEDE</sequence>
<evidence type="ECO:0000256" key="1">
    <source>
        <dbReference type="SAM" id="SignalP"/>
    </source>
</evidence>
<accession>A0A0S3PN90</accession>
<dbReference type="Pfam" id="PF17547">
    <property type="entry name" value="DUF5462"/>
    <property type="match status" value="1"/>
</dbReference>
<organism evidence="2">
    <name type="scientific">Escherichia coli O169:H41</name>
    <dbReference type="NCBI Taxonomy" id="1446701"/>
    <lineage>
        <taxon>Bacteria</taxon>
        <taxon>Pseudomonadati</taxon>
        <taxon>Pseudomonadota</taxon>
        <taxon>Gammaproteobacteria</taxon>
        <taxon>Enterobacterales</taxon>
        <taxon>Enterobacteriaceae</taxon>
        <taxon>Escherichia</taxon>
    </lineage>
</organism>
<feature type="signal peptide" evidence="1">
    <location>
        <begin position="1"/>
        <end position="22"/>
    </location>
</feature>
<dbReference type="RefSeq" id="WP_001595078.1">
    <property type="nucleotide sequence ID" value="NZ_AP014654.1"/>
</dbReference>
<reference evidence="2" key="1">
    <citation type="journal article" date="2015" name="Virulence">
        <title>Characterization of unstable pEntYN10 from enterotoxigenic Escherichia coli (ETEC) O169:H41.</title>
        <authorList>
            <person name="Ban E."/>
            <person name="Yoshida Y."/>
            <person name="Wakushima M."/>
            <person name="Wajima T."/>
            <person name="Hamabata T."/>
            <person name="Ichikawa N."/>
            <person name="Abe H."/>
            <person name="Horiguchi Y."/>
            <person name="Hara-Kudo Y."/>
            <person name="Kage-Nakadai E."/>
            <person name="Yamamoto T."/>
            <person name="Wada T."/>
            <person name="Nishikawa Y."/>
        </authorList>
    </citation>
    <scope>NUCLEOTIDE SEQUENCE</scope>
    <source>
        <strain evidence="2">O169:H41</strain>
        <plasmid evidence="2">pEntYN10</plasmid>
    </source>
</reference>
<geneLocation type="plasmid" evidence="2">
    <name>pEntYN10</name>
</geneLocation>
<proteinExistence type="predicted"/>
<protein>
    <submittedName>
        <fullName evidence="2">Putative fimbrial protein</fullName>
    </submittedName>
</protein>
<name>A0A0S3PN90_ECOLX</name>
<dbReference type="AlphaFoldDB" id="A0A0S3PN90"/>